<dbReference type="InterPro" id="IPR012349">
    <property type="entry name" value="Split_barrel_FMN-bd"/>
</dbReference>
<accession>A0A4R8R9Q4</accession>
<proteinExistence type="predicted"/>
<organism evidence="1 2">
    <name type="scientific">Mycobacteroides franklinii</name>
    <dbReference type="NCBI Taxonomy" id="948102"/>
    <lineage>
        <taxon>Bacteria</taxon>
        <taxon>Bacillati</taxon>
        <taxon>Actinomycetota</taxon>
        <taxon>Actinomycetes</taxon>
        <taxon>Mycobacteriales</taxon>
        <taxon>Mycobacteriaceae</taxon>
        <taxon>Mycobacteroides</taxon>
    </lineage>
</organism>
<protein>
    <submittedName>
        <fullName evidence="1">Pyridoxamine 5'-phosphate oxidase</fullName>
    </submittedName>
</protein>
<evidence type="ECO:0000313" key="2">
    <source>
        <dbReference type="Proteomes" id="UP000295165"/>
    </source>
</evidence>
<dbReference type="Gene3D" id="2.30.110.10">
    <property type="entry name" value="Electron Transport, Fmn-binding Protein, Chain A"/>
    <property type="match status" value="1"/>
</dbReference>
<reference evidence="1 2" key="1">
    <citation type="journal article" date="2019" name="Sci. Rep.">
        <title>Extended insight into the Mycobacterium chelonae-abscessus complex through whole genome sequencing of Mycobacterium salmoniphilum outbreak and Mycobacterium salmoniphilum-like strains.</title>
        <authorList>
            <person name="Behra P.R.K."/>
            <person name="Das S."/>
            <person name="Pettersson B.M.F."/>
            <person name="Shirreff L."/>
            <person name="DuCote T."/>
            <person name="Jacobsson K.G."/>
            <person name="Ennis D.G."/>
            <person name="Kirsebom L.A."/>
        </authorList>
    </citation>
    <scope>NUCLEOTIDE SEQUENCE [LARGE SCALE GENOMIC DNA]</scope>
    <source>
        <strain evidence="1 2">CCUG 63697</strain>
    </source>
</reference>
<keyword evidence="2" id="KW-1185">Reference proteome</keyword>
<comment type="caution">
    <text evidence="1">The sequence shown here is derived from an EMBL/GenBank/DDBJ whole genome shotgun (WGS) entry which is preliminary data.</text>
</comment>
<dbReference type="EMBL" id="PECC01000026">
    <property type="protein sequence ID" value="TDZ52130.1"/>
    <property type="molecule type" value="Genomic_DNA"/>
</dbReference>
<dbReference type="Pfam" id="PF12900">
    <property type="entry name" value="Pyridox_ox_2"/>
    <property type="match status" value="1"/>
</dbReference>
<sequence>MSGMTVSTTNADSQLLDSPDLLVRRYKWLQRRERGDLLAILDAGTIAHVGFVRADGKPMVIPMAYAQDGDFLLMHGSTGSGLTKSANAGVDLVATISIFDGLVYAQSLFDSTVNYRCAMIFGNAEPVSADEHLDCIRIISDRLMPGRWAEVRPPTKRELAATYVLRLPLEVASVKVREGQPTEDACTGIWTGYVPFESVVGDPVSQPGVDVVQAQSITTATDVWRERLQRPSSDS</sequence>
<dbReference type="PANTHER" id="PTHR34071">
    <property type="entry name" value="5-NITROIMIDAZOLE ANTIBIOTICS RESISTANCE PROTEIN, NIMA-FAMILY-RELATED PROTEIN-RELATED"/>
    <property type="match status" value="1"/>
</dbReference>
<dbReference type="SUPFAM" id="SSF50475">
    <property type="entry name" value="FMN-binding split barrel"/>
    <property type="match status" value="1"/>
</dbReference>
<name>A0A4R8R9Q4_9MYCO</name>
<dbReference type="PANTHER" id="PTHR34071:SF2">
    <property type="entry name" value="FLAVIN-NUCLEOTIDE-BINDING PROTEIN"/>
    <property type="match status" value="1"/>
</dbReference>
<gene>
    <name evidence="1" type="ORF">CCUG63697_00601</name>
</gene>
<evidence type="ECO:0000313" key="1">
    <source>
        <dbReference type="EMBL" id="TDZ52130.1"/>
    </source>
</evidence>
<dbReference type="InterPro" id="IPR024747">
    <property type="entry name" value="Pyridox_Oxase-rel"/>
</dbReference>
<dbReference type="Proteomes" id="UP000295165">
    <property type="component" value="Unassembled WGS sequence"/>
</dbReference>
<dbReference type="AlphaFoldDB" id="A0A4R8R9Q4"/>